<reference evidence="3" key="1">
    <citation type="submission" date="2016-10" db="EMBL/GenBank/DDBJ databases">
        <authorList>
            <person name="Varghese N."/>
            <person name="Submissions S."/>
        </authorList>
    </citation>
    <scope>NUCLEOTIDE SEQUENCE [LARGE SCALE GENOMIC DNA]</scope>
    <source>
        <strain evidence="3">DSM 26471</strain>
    </source>
</reference>
<proteinExistence type="predicted"/>
<evidence type="ECO:0000313" key="3">
    <source>
        <dbReference type="Proteomes" id="UP000199630"/>
    </source>
</evidence>
<sequence>MLVSITIFELLDRHDLHQTQVTQLRSLWAEPVQSLSYDGTELHDRLGLCHTLQKSFPESREQSLAPTEPTIEIPLEE</sequence>
<dbReference type="Proteomes" id="UP000199630">
    <property type="component" value="Unassembled WGS sequence"/>
</dbReference>
<dbReference type="AlphaFoldDB" id="A0A1I3Y078"/>
<organism evidence="2 3">
    <name type="scientific">Celeribacter neptunius</name>
    <dbReference type="NCBI Taxonomy" id="588602"/>
    <lineage>
        <taxon>Bacteria</taxon>
        <taxon>Pseudomonadati</taxon>
        <taxon>Pseudomonadota</taxon>
        <taxon>Alphaproteobacteria</taxon>
        <taxon>Rhodobacterales</taxon>
        <taxon>Roseobacteraceae</taxon>
        <taxon>Celeribacter</taxon>
    </lineage>
</organism>
<name>A0A1I3Y078_9RHOB</name>
<keyword evidence="3" id="KW-1185">Reference proteome</keyword>
<evidence type="ECO:0000256" key="1">
    <source>
        <dbReference type="SAM" id="MobiDB-lite"/>
    </source>
</evidence>
<feature type="region of interest" description="Disordered" evidence="1">
    <location>
        <begin position="57"/>
        <end position="77"/>
    </location>
</feature>
<feature type="compositionally biased region" description="Low complexity" evidence="1">
    <location>
        <begin position="66"/>
        <end position="77"/>
    </location>
</feature>
<dbReference type="EMBL" id="FORH01000011">
    <property type="protein sequence ID" value="SFK25170.1"/>
    <property type="molecule type" value="Genomic_DNA"/>
</dbReference>
<protein>
    <submittedName>
        <fullName evidence="2">Uncharacterized protein</fullName>
    </submittedName>
</protein>
<evidence type="ECO:0000313" key="2">
    <source>
        <dbReference type="EMBL" id="SFK25170.1"/>
    </source>
</evidence>
<gene>
    <name evidence="2" type="ORF">SAMN04487991_4222</name>
</gene>
<accession>A0A1I3Y078</accession>
<dbReference type="STRING" id="588602.SAMN04487991_4222"/>